<dbReference type="GO" id="GO:0050043">
    <property type="term" value="F:lactate racemase activity"/>
    <property type="evidence" value="ECO:0007669"/>
    <property type="project" value="InterPro"/>
</dbReference>
<dbReference type="PANTHER" id="PTHR33171:SF17">
    <property type="entry name" value="LARA-LIKE N-TERMINAL DOMAIN-CONTAINING PROTEIN"/>
    <property type="match status" value="1"/>
</dbReference>
<evidence type="ECO:0000313" key="2">
    <source>
        <dbReference type="EMBL" id="SHH80650.1"/>
    </source>
</evidence>
<protein>
    <submittedName>
        <fullName evidence="2">Nickel-dependent lactate racemase</fullName>
    </submittedName>
</protein>
<dbReference type="Gene3D" id="3.90.226.30">
    <property type="match status" value="1"/>
</dbReference>
<dbReference type="InterPro" id="IPR018657">
    <property type="entry name" value="LarA-like_N"/>
</dbReference>
<feature type="domain" description="LarA-like N-terminal" evidence="1">
    <location>
        <begin position="12"/>
        <end position="203"/>
    </location>
</feature>
<dbReference type="PANTHER" id="PTHR33171">
    <property type="entry name" value="LAR_N DOMAIN-CONTAINING PROTEIN"/>
    <property type="match status" value="1"/>
</dbReference>
<gene>
    <name evidence="2" type="ORF">SAMN02745124_01984</name>
</gene>
<dbReference type="InterPro" id="IPR043166">
    <property type="entry name" value="LarA-like_C"/>
</dbReference>
<dbReference type="Gene3D" id="3.40.50.11440">
    <property type="match status" value="1"/>
</dbReference>
<reference evidence="2 3" key="1">
    <citation type="submission" date="2016-11" db="EMBL/GenBank/DDBJ databases">
        <authorList>
            <person name="Jaros S."/>
            <person name="Januszkiewicz K."/>
            <person name="Wedrychowicz H."/>
        </authorList>
    </citation>
    <scope>NUCLEOTIDE SEQUENCE [LARGE SCALE GENOMIC DNA]</scope>
    <source>
        <strain evidence="2 3">DSM 9705</strain>
    </source>
</reference>
<proteinExistence type="predicted"/>
<dbReference type="Proteomes" id="UP000184139">
    <property type="component" value="Unassembled WGS sequence"/>
</dbReference>
<dbReference type="AlphaFoldDB" id="A0A1M5VZN5"/>
<dbReference type="InterPro" id="IPR048068">
    <property type="entry name" value="LarA-like"/>
</dbReference>
<organism evidence="2 3">
    <name type="scientific">Desulfofustis glycolicus DSM 9705</name>
    <dbReference type="NCBI Taxonomy" id="1121409"/>
    <lineage>
        <taxon>Bacteria</taxon>
        <taxon>Pseudomonadati</taxon>
        <taxon>Thermodesulfobacteriota</taxon>
        <taxon>Desulfobulbia</taxon>
        <taxon>Desulfobulbales</taxon>
        <taxon>Desulfocapsaceae</taxon>
        <taxon>Desulfofustis</taxon>
    </lineage>
</organism>
<dbReference type="EMBL" id="FQXS01000010">
    <property type="protein sequence ID" value="SHH80650.1"/>
    <property type="molecule type" value="Genomic_DNA"/>
</dbReference>
<accession>A0A1M5VZN5</accession>
<dbReference type="OrthoDB" id="9770545at2"/>
<dbReference type="STRING" id="1121409.SAMN02745124_01984"/>
<dbReference type="RefSeq" id="WP_073375666.1">
    <property type="nucleotide sequence ID" value="NZ_FQXS01000010.1"/>
</dbReference>
<dbReference type="InterPro" id="IPR047926">
    <property type="entry name" value="Ni_dep_LarA"/>
</dbReference>
<evidence type="ECO:0000259" key="1">
    <source>
        <dbReference type="Pfam" id="PF09861"/>
    </source>
</evidence>
<name>A0A1M5VZN5_9BACT</name>
<sequence>MASVTIPFNGSPLAFDVPERNLAEVLSPQPSTPLPDLDRSIEAALSRPINQQPLETLVKPGDRVMLVSDDVTRLTPVDRIIPRLLDRLNRAGVADEHISCIMALGTHRYMTEEELESRVGSTVYGRIRVFNHEWRQQDNLVDLGFSAQGTPLQVNRLVAEADVVIGLGAIVPHHIAGFSGSSKIIQPGVCGPRTTAETHMLSCSGGDSFLGMADNPVRRDMDDMADRVGMRTICNVVMDSEGRSVGVFYGEMRGCFAAGIELARKIYGVTYRETPDIVVANSYPCDLDFWQSHKSLYPAQRMVRPGGTIIVCTPAPEGISPVHTDLLDYTSWSSEQITTAYRSGEIRNGVAAALATAWALAREKASIIMYSPGIPAADKVRLGHTHAATVDDAVAEALRRQGPDARLTVLTHAPDMLPIPAPSGDR</sequence>
<dbReference type="Pfam" id="PF09861">
    <property type="entry name" value="Lar_N"/>
    <property type="match status" value="1"/>
</dbReference>
<keyword evidence="3" id="KW-1185">Reference proteome</keyword>
<evidence type="ECO:0000313" key="3">
    <source>
        <dbReference type="Proteomes" id="UP000184139"/>
    </source>
</evidence>
<dbReference type="NCBIfam" id="NF033504">
    <property type="entry name" value="Ni_dep_LarA"/>
    <property type="match status" value="1"/>
</dbReference>